<comment type="caution">
    <text evidence="16">The sequence shown here is derived from an EMBL/GenBank/DDBJ whole genome shotgun (WGS) entry which is preliminary data.</text>
</comment>
<accession>A0AAD4HGE7</accession>
<evidence type="ECO:0000256" key="9">
    <source>
        <dbReference type="ARBA" id="ARBA00023125"/>
    </source>
</evidence>
<feature type="compositionally biased region" description="Basic and acidic residues" evidence="13">
    <location>
        <begin position="15"/>
        <end position="31"/>
    </location>
</feature>
<evidence type="ECO:0000256" key="7">
    <source>
        <dbReference type="ARBA" id="ARBA00022842"/>
    </source>
</evidence>
<organism evidence="16 17">
    <name type="scientific">Suillus fuscotomentosus</name>
    <dbReference type="NCBI Taxonomy" id="1912939"/>
    <lineage>
        <taxon>Eukaryota</taxon>
        <taxon>Fungi</taxon>
        <taxon>Dikarya</taxon>
        <taxon>Basidiomycota</taxon>
        <taxon>Agaricomycotina</taxon>
        <taxon>Agaricomycetes</taxon>
        <taxon>Agaricomycetidae</taxon>
        <taxon>Boletales</taxon>
        <taxon>Suillineae</taxon>
        <taxon>Suillaceae</taxon>
        <taxon>Suillus</taxon>
    </lineage>
</organism>
<dbReference type="GO" id="GO:0005524">
    <property type="term" value="F:ATP binding"/>
    <property type="evidence" value="ECO:0007669"/>
    <property type="project" value="InterPro"/>
</dbReference>
<comment type="cofactor">
    <cofactor evidence="2">
        <name>Mg(2+)</name>
        <dbReference type="ChEBI" id="CHEBI:18420"/>
    </cofactor>
</comment>
<feature type="active site" description="O-(5'-phospho-DNA)-tyrosine intermediate" evidence="12">
    <location>
        <position position="175"/>
    </location>
</feature>
<keyword evidence="8 12" id="KW-0799">Topoisomerase</keyword>
<sequence length="447" mass="49805">MASILDSNTVLQHPATEETHDEHTSELHNEQVSEGDSDCDVSDGLTHGYQNAESGSEESVEGNKEDPLRFEAIQKIERLALSFLEQLAGSLPNQRADITSIGISQIPINSRSKYPKIELQLADRHKTSECIRVIRYPLKRKGASIKPFAQILRVMDFAHQALVDNVPLTKRDMYYKDVPLFKAQGTVDRLVDDLACDIGPRTGRPQNCNLFRAASKGLICGTGLTIHLLEGKVISINDLEGTLIPTGEAIERFELKEDISWVLVVEKEAVFQTLCRFQFASHQSLPGPGLIITGKGYPDVATRQLVKTLSDNLPAHIPIVALVDGDAYGLDILSVYKYGSHSLRHENEKLAAKRIEWLGIWASEIADLEIDLDTLIPITLHDEKKALAVLSRATDVVPTKWRKELTRMLHIRRKAEIEILSGSSSQKSNSLIHYLAHKVCHFIEMSA</sequence>
<evidence type="ECO:0000256" key="6">
    <source>
        <dbReference type="ARBA" id="ARBA00022723"/>
    </source>
</evidence>
<keyword evidence="6" id="KW-0479">Metal-binding</keyword>
<comment type="similarity">
    <text evidence="4 12">Belongs to the TOP6A family.</text>
</comment>
<dbReference type="CDD" id="cd00223">
    <property type="entry name" value="TOPRIM_TopoIIB_SPO"/>
    <property type="match status" value="1"/>
</dbReference>
<evidence type="ECO:0000256" key="8">
    <source>
        <dbReference type="ARBA" id="ARBA00023029"/>
    </source>
</evidence>
<dbReference type="EC" id="5.6.2.2" evidence="5"/>
<dbReference type="Gene3D" id="3.40.1360.10">
    <property type="match status" value="1"/>
</dbReference>
<feature type="region of interest" description="Disordered" evidence="13">
    <location>
        <begin position="1"/>
        <end position="65"/>
    </location>
</feature>
<comment type="subcellular location">
    <subcellularLocation>
        <location evidence="3">Nucleus</location>
    </subcellularLocation>
</comment>
<evidence type="ECO:0000256" key="2">
    <source>
        <dbReference type="ARBA" id="ARBA00001946"/>
    </source>
</evidence>
<dbReference type="PANTHER" id="PTHR10848">
    <property type="entry name" value="MEIOTIC RECOMBINATION PROTEIN SPO11"/>
    <property type="match status" value="1"/>
</dbReference>
<dbReference type="AlphaFoldDB" id="A0AAD4HGE7"/>
<keyword evidence="17" id="KW-1185">Reference proteome</keyword>
<feature type="compositionally biased region" description="Polar residues" evidence="13">
    <location>
        <begin position="1"/>
        <end position="11"/>
    </location>
</feature>
<dbReference type="Gene3D" id="1.10.10.10">
    <property type="entry name" value="Winged helix-like DNA-binding domain superfamily/Winged helix DNA-binding domain"/>
    <property type="match status" value="1"/>
</dbReference>
<proteinExistence type="inferred from homology"/>
<evidence type="ECO:0000256" key="3">
    <source>
        <dbReference type="ARBA" id="ARBA00004123"/>
    </source>
</evidence>
<dbReference type="GO" id="GO:0007131">
    <property type="term" value="P:reciprocal meiotic recombination"/>
    <property type="evidence" value="ECO:0007669"/>
    <property type="project" value="TreeGrafter"/>
</dbReference>
<comment type="catalytic activity">
    <reaction evidence="1 12">
        <text>ATP-dependent breakage, passage and rejoining of double-stranded DNA.</text>
        <dbReference type="EC" id="5.6.2.2"/>
    </reaction>
</comment>
<dbReference type="Proteomes" id="UP001195769">
    <property type="component" value="Unassembled WGS sequence"/>
</dbReference>
<dbReference type="SUPFAM" id="SSF56726">
    <property type="entry name" value="DNA topoisomerase IV, alpha subunit"/>
    <property type="match status" value="1"/>
</dbReference>
<evidence type="ECO:0000313" key="16">
    <source>
        <dbReference type="EMBL" id="KAG1896685.1"/>
    </source>
</evidence>
<feature type="domain" description="Topoisomerase 6 subunit A/Spo11 TOPRIM" evidence="15">
    <location>
        <begin position="261"/>
        <end position="427"/>
    </location>
</feature>
<dbReference type="PROSITE" id="PS52041">
    <property type="entry name" value="TOPO_IIB"/>
    <property type="match status" value="1"/>
</dbReference>
<evidence type="ECO:0000256" key="13">
    <source>
        <dbReference type="SAM" id="MobiDB-lite"/>
    </source>
</evidence>
<evidence type="ECO:0000256" key="12">
    <source>
        <dbReference type="PROSITE-ProRule" id="PRU01385"/>
    </source>
</evidence>
<dbReference type="EMBL" id="JABBWK010000053">
    <property type="protein sequence ID" value="KAG1896685.1"/>
    <property type="molecule type" value="Genomic_DNA"/>
</dbReference>
<evidence type="ECO:0000256" key="11">
    <source>
        <dbReference type="ARBA" id="ARBA00023242"/>
    </source>
</evidence>
<dbReference type="GO" id="GO:0003677">
    <property type="term" value="F:DNA binding"/>
    <property type="evidence" value="ECO:0007669"/>
    <property type="project" value="UniProtKB-UniRule"/>
</dbReference>
<dbReference type="PRINTS" id="PR01551">
    <property type="entry name" value="SPO11HOMOLOG"/>
</dbReference>
<dbReference type="PANTHER" id="PTHR10848:SF0">
    <property type="entry name" value="MEIOTIC RECOMBINATION PROTEIN SPO11"/>
    <property type="match status" value="1"/>
</dbReference>
<dbReference type="GeneID" id="64656848"/>
<evidence type="ECO:0000256" key="10">
    <source>
        <dbReference type="ARBA" id="ARBA00023235"/>
    </source>
</evidence>
<dbReference type="InterPro" id="IPR036388">
    <property type="entry name" value="WH-like_DNA-bd_sf"/>
</dbReference>
<keyword evidence="9 12" id="KW-0238">DNA-binding</keyword>
<reference evidence="16" key="1">
    <citation type="journal article" date="2020" name="New Phytol.">
        <title>Comparative genomics reveals dynamic genome evolution in host specialist ectomycorrhizal fungi.</title>
        <authorList>
            <person name="Lofgren L.A."/>
            <person name="Nguyen N.H."/>
            <person name="Vilgalys R."/>
            <person name="Ruytinx J."/>
            <person name="Liao H.L."/>
            <person name="Branco S."/>
            <person name="Kuo A."/>
            <person name="LaButti K."/>
            <person name="Lipzen A."/>
            <person name="Andreopoulos W."/>
            <person name="Pangilinan J."/>
            <person name="Riley R."/>
            <person name="Hundley H."/>
            <person name="Na H."/>
            <person name="Barry K."/>
            <person name="Grigoriev I.V."/>
            <person name="Stajich J.E."/>
            <person name="Kennedy P.G."/>
        </authorList>
    </citation>
    <scope>NUCLEOTIDE SEQUENCE</scope>
    <source>
        <strain evidence="16">FC203</strain>
    </source>
</reference>
<dbReference type="InterPro" id="IPR036078">
    <property type="entry name" value="Spo11/TopoVI_A_sf"/>
</dbReference>
<dbReference type="GO" id="GO:0000228">
    <property type="term" value="C:nuclear chromosome"/>
    <property type="evidence" value="ECO:0007669"/>
    <property type="project" value="TreeGrafter"/>
</dbReference>
<evidence type="ECO:0000259" key="14">
    <source>
        <dbReference type="Pfam" id="PF04406"/>
    </source>
</evidence>
<dbReference type="InterPro" id="IPR002815">
    <property type="entry name" value="Spo11/TopoVI_A"/>
</dbReference>
<dbReference type="InterPro" id="IPR013049">
    <property type="entry name" value="Spo11/TopoVI_A_N"/>
</dbReference>
<gene>
    <name evidence="16" type="ORF">F5891DRAFT_1052750</name>
</gene>
<evidence type="ECO:0000259" key="15">
    <source>
        <dbReference type="Pfam" id="PF21180"/>
    </source>
</evidence>
<dbReference type="InterPro" id="IPR013048">
    <property type="entry name" value="Meiotic_Spo11"/>
</dbReference>
<dbReference type="GO" id="GO:0042138">
    <property type="term" value="P:meiotic DNA double-strand break formation"/>
    <property type="evidence" value="ECO:0007669"/>
    <property type="project" value="InterPro"/>
</dbReference>
<dbReference type="InterPro" id="IPR034136">
    <property type="entry name" value="TOPRIM_Topo6A/Spo11"/>
</dbReference>
<keyword evidence="10 12" id="KW-0413">Isomerase</keyword>
<evidence type="ECO:0000313" key="17">
    <source>
        <dbReference type="Proteomes" id="UP001195769"/>
    </source>
</evidence>
<dbReference type="GO" id="GO:0000706">
    <property type="term" value="P:meiotic DNA double-strand break processing"/>
    <property type="evidence" value="ECO:0007669"/>
    <property type="project" value="TreeGrafter"/>
</dbReference>
<keyword evidence="11" id="KW-0539">Nucleus</keyword>
<evidence type="ECO:0000256" key="4">
    <source>
        <dbReference type="ARBA" id="ARBA00006559"/>
    </source>
</evidence>
<dbReference type="RefSeq" id="XP_041222261.1">
    <property type="nucleotide sequence ID" value="XM_041362550.1"/>
</dbReference>
<dbReference type="GO" id="GO:0046872">
    <property type="term" value="F:metal ion binding"/>
    <property type="evidence" value="ECO:0007669"/>
    <property type="project" value="UniProtKB-KW"/>
</dbReference>
<keyword evidence="7" id="KW-0460">Magnesium</keyword>
<name>A0AAD4HGE7_9AGAM</name>
<dbReference type="Pfam" id="PF04406">
    <property type="entry name" value="TP6A_N"/>
    <property type="match status" value="1"/>
</dbReference>
<dbReference type="Pfam" id="PF21180">
    <property type="entry name" value="TOP6A-Spo11_Toprim"/>
    <property type="match status" value="1"/>
</dbReference>
<evidence type="ECO:0000256" key="1">
    <source>
        <dbReference type="ARBA" id="ARBA00000185"/>
    </source>
</evidence>
<evidence type="ECO:0000256" key="5">
    <source>
        <dbReference type="ARBA" id="ARBA00012895"/>
    </source>
</evidence>
<dbReference type="PRINTS" id="PR01550">
    <property type="entry name" value="TOP6AFAMILY"/>
</dbReference>
<protein>
    <recommendedName>
        <fullName evidence="5">DNA topoisomerase (ATP-hydrolyzing)</fullName>
        <ecNumber evidence="5">5.6.2.2</ecNumber>
    </recommendedName>
</protein>
<feature type="domain" description="Spo11/DNA topoisomerase VI subunit A N-terminal" evidence="14">
    <location>
        <begin position="147"/>
        <end position="196"/>
    </location>
</feature>
<dbReference type="GO" id="GO:0003918">
    <property type="term" value="F:DNA topoisomerase type II (double strand cut, ATP-hydrolyzing) activity"/>
    <property type="evidence" value="ECO:0007669"/>
    <property type="project" value="UniProtKB-UniRule"/>
</dbReference>